<keyword evidence="1" id="KW-0167">Capsid protein</keyword>
<dbReference type="GO" id="GO:0098021">
    <property type="term" value="C:viral capsid, decoration"/>
    <property type="evidence" value="ECO:0007669"/>
    <property type="project" value="UniProtKB-UniRule"/>
</dbReference>
<evidence type="ECO:0000256" key="1">
    <source>
        <dbReference type="HAMAP-Rule" id="MF_04116"/>
    </source>
</evidence>
<comment type="subunit">
    <text evidence="1">Monomer. Interacts with the major capsid protein; one hoc molecule associates with each hexamer facet.</text>
</comment>
<comment type="similarity">
    <text evidence="1">Belongs to the Tevenvirinae Hoc family.</text>
</comment>
<protein>
    <recommendedName>
        <fullName evidence="1">Highly immunogenic outer capsid protein</fullName>
        <shortName evidence="1">Hoc</shortName>
    </recommendedName>
</protein>
<comment type="function">
    <text evidence="1">Capsid decoration protein that binds as a monomer at the center of each major capsid protein hexamer once maturation and expension of the capsid has occured. It only has a marginal effect on head stability. Dispensable for the head morphogenesis and phage infection.</text>
</comment>
<sequence length="367" mass="38830">MAYTVSIAPLTPTAVIGATTNFTATGAGAAVAGTESFVWTVDDVPQDSVIATMDYIAAGPAGSKVIKVVATTTPEEGEPETAEAQTTITVNNKTMAATATLTTSTPTVKVGQEYNASANVTGEPGGATIAYLWSTGETTKDITRTATVAGPVSLTCQITVSAADYDNQVINPDAVVVTVENNTFPEFTVEISGPSTATVDVPFNLTASVSPAIPGATLAYKWDDNSTEATRAITESTEGLKSYTCEVTASQTGFTNSVKSGNKSVTVAEAEPVVPEECPLIYVHPLPVRSTAYIWCGWWVMDAIQKLTSESTDWKKATKENTPYYCHLAVLAKMLSDYPEVDVQESRNGRIVHRSALEAGIIYDYVY</sequence>
<evidence type="ECO:0000313" key="3">
    <source>
        <dbReference type="Proteomes" id="UP000030715"/>
    </source>
</evidence>
<name>A0A0A7HBH4_9CAUD</name>
<accession>A0A0A7HBH4</accession>
<dbReference type="KEGG" id="vg:26632488"/>
<gene>
    <name evidence="2" type="primary">hoc</name>
    <name evidence="2" type="ORF">VR5_181</name>
</gene>
<dbReference type="OrthoDB" id="6682at10239"/>
<reference evidence="2 3" key="1">
    <citation type="submission" date="2014-10" db="EMBL/GenBank/DDBJ databases">
        <title>VR bacteriophages - a small but diverse group of low-temperature viruses.</title>
        <authorList>
            <person name="Kaliniene L."/>
            <person name="Meskys R."/>
            <person name="Simoliunas E."/>
            <person name="Zajanckauskaite A."/>
            <person name="Truncaite L."/>
        </authorList>
    </citation>
    <scope>NUCLEOTIDE SEQUENCE [LARGE SCALE GENOMIC DNA]</scope>
</reference>
<evidence type="ECO:0000313" key="2">
    <source>
        <dbReference type="EMBL" id="AIZ01968.1"/>
    </source>
</evidence>
<dbReference type="HAMAP" id="MF_04116">
    <property type="entry name" value="HOC_T4"/>
    <property type="match status" value="1"/>
</dbReference>
<organism evidence="2 3">
    <name type="scientific">Escherichia phage vb_EcoM-VR5</name>
    <dbReference type="NCBI Taxonomy" id="1567026"/>
    <lineage>
        <taxon>Viruses</taxon>
        <taxon>Duplodnaviria</taxon>
        <taxon>Heunggongvirae</taxon>
        <taxon>Uroviricota</taxon>
        <taxon>Caudoviricetes</taxon>
        <taxon>Pantevenvirales</taxon>
        <taxon>Straboviridae</taxon>
        <taxon>Tevenvirinae</taxon>
        <taxon>Dhakavirus</taxon>
        <taxon>Dhakavirus vr5</taxon>
    </lineage>
</organism>
<dbReference type="Proteomes" id="UP000030715">
    <property type="component" value="Segment"/>
</dbReference>
<dbReference type="InterPro" id="IPR038998">
    <property type="entry name" value="HOC"/>
</dbReference>
<dbReference type="EMBL" id="KP007359">
    <property type="protein sequence ID" value="AIZ01968.1"/>
    <property type="molecule type" value="Genomic_DNA"/>
</dbReference>
<dbReference type="GeneID" id="26632488"/>
<keyword evidence="3" id="KW-1185">Reference proteome</keyword>
<comment type="subcellular location">
    <subcellularLocation>
        <location evidence="1">Virion</location>
    </subcellularLocation>
</comment>
<feature type="region of interest" description="Interaction with the major capsid protein" evidence="1">
    <location>
        <begin position="345"/>
        <end position="349"/>
    </location>
</feature>
<dbReference type="RefSeq" id="YP_009205875.1">
    <property type="nucleotide sequence ID" value="NC_028881.1"/>
</dbReference>
<proteinExistence type="inferred from homology"/>
<keyword evidence="1" id="KW-0946">Virion</keyword>